<gene>
    <name evidence="2" type="ORF">CEP54_008927</name>
</gene>
<evidence type="ECO:0000313" key="3">
    <source>
        <dbReference type="Proteomes" id="UP000288168"/>
    </source>
</evidence>
<organism evidence="2 3">
    <name type="scientific">Fusarium duplospermum</name>
    <dbReference type="NCBI Taxonomy" id="1325734"/>
    <lineage>
        <taxon>Eukaryota</taxon>
        <taxon>Fungi</taxon>
        <taxon>Dikarya</taxon>
        <taxon>Ascomycota</taxon>
        <taxon>Pezizomycotina</taxon>
        <taxon>Sordariomycetes</taxon>
        <taxon>Hypocreomycetidae</taxon>
        <taxon>Hypocreales</taxon>
        <taxon>Nectriaceae</taxon>
        <taxon>Fusarium</taxon>
        <taxon>Fusarium solani species complex</taxon>
    </lineage>
</organism>
<dbReference type="PANTHER" id="PTHR24148">
    <property type="entry name" value="ANKYRIN REPEAT DOMAIN-CONTAINING PROTEIN 39 HOMOLOG-RELATED"/>
    <property type="match status" value="1"/>
</dbReference>
<comment type="caution">
    <text evidence="2">The sequence shown here is derived from an EMBL/GenBank/DDBJ whole genome shotgun (WGS) entry which is preliminary data.</text>
</comment>
<dbReference type="EMBL" id="NKCI01000094">
    <property type="protein sequence ID" value="RSL56197.1"/>
    <property type="molecule type" value="Genomic_DNA"/>
</dbReference>
<evidence type="ECO:0000259" key="1">
    <source>
        <dbReference type="Pfam" id="PF06985"/>
    </source>
</evidence>
<dbReference type="AlphaFoldDB" id="A0A428PT40"/>
<protein>
    <recommendedName>
        <fullName evidence="1">Heterokaryon incompatibility domain-containing protein</fullName>
    </recommendedName>
</protein>
<reference evidence="2 3" key="1">
    <citation type="submission" date="2017-06" db="EMBL/GenBank/DDBJ databases">
        <title>Comparative genomic analysis of Ambrosia Fusariam Clade fungi.</title>
        <authorList>
            <person name="Stajich J.E."/>
            <person name="Carrillo J."/>
            <person name="Kijimoto T."/>
            <person name="Eskalen A."/>
            <person name="O'Donnell K."/>
            <person name="Kasson M."/>
        </authorList>
    </citation>
    <scope>NUCLEOTIDE SEQUENCE [LARGE SCALE GENOMIC DNA]</scope>
    <source>
        <strain evidence="2 3">NRRL62584</strain>
    </source>
</reference>
<dbReference type="InterPro" id="IPR010730">
    <property type="entry name" value="HET"/>
</dbReference>
<dbReference type="Pfam" id="PF06985">
    <property type="entry name" value="HET"/>
    <property type="match status" value="1"/>
</dbReference>
<accession>A0A428PT40</accession>
<feature type="domain" description="Heterokaryon incompatibility" evidence="1">
    <location>
        <begin position="63"/>
        <end position="142"/>
    </location>
</feature>
<dbReference type="STRING" id="1325734.A0A428PT40"/>
<dbReference type="Proteomes" id="UP000288168">
    <property type="component" value="Unassembled WGS sequence"/>
</dbReference>
<proteinExistence type="predicted"/>
<sequence length="180" mass="19954">MSDQSQDPEPAMASSAAQLYDSLPIPQSSQFIRVLDILEKSSATDPGLTGSLRLVDLNDSPKFTALSYVWGKASGKSINCNGYEVKVTDSCFEALSSLREALGNFTIWVDAICINQMDDDEKTTQILLMDEVYTWAEAVYICPRARPTTRAFLRPGILLRARGPNLVEKIMDFSRDYTGL</sequence>
<dbReference type="OrthoDB" id="2157530at2759"/>
<dbReference type="PANTHER" id="PTHR24148:SF64">
    <property type="entry name" value="HETEROKARYON INCOMPATIBILITY DOMAIN-CONTAINING PROTEIN"/>
    <property type="match status" value="1"/>
</dbReference>
<name>A0A428PT40_9HYPO</name>
<keyword evidence="3" id="KW-1185">Reference proteome</keyword>
<evidence type="ECO:0000313" key="2">
    <source>
        <dbReference type="EMBL" id="RSL56197.1"/>
    </source>
</evidence>
<dbReference type="InterPro" id="IPR052895">
    <property type="entry name" value="HetReg/Transcr_Mod"/>
</dbReference>